<gene>
    <name evidence="5" type="ORF">ACFQL7_05550</name>
</gene>
<dbReference type="GeneID" id="76198935"/>
<dbReference type="PANTHER" id="PTHR32308:SF0">
    <property type="entry name" value="HPCH_HPAI ALDOLASE_CITRATE LYASE DOMAIN-CONTAINING PROTEIN"/>
    <property type="match status" value="1"/>
</dbReference>
<dbReference type="PIRSF" id="PIRSF015582">
    <property type="entry name" value="Cit_lyase_B"/>
    <property type="match status" value="1"/>
</dbReference>
<name>A0ABD5YIZ6_9EURY</name>
<evidence type="ECO:0000256" key="3">
    <source>
        <dbReference type="ARBA" id="ARBA00022842"/>
    </source>
</evidence>
<organism evidence="5 6">
    <name type="scientific">Halocatena marina</name>
    <dbReference type="NCBI Taxonomy" id="2934937"/>
    <lineage>
        <taxon>Archaea</taxon>
        <taxon>Methanobacteriati</taxon>
        <taxon>Methanobacteriota</taxon>
        <taxon>Stenosarchaea group</taxon>
        <taxon>Halobacteria</taxon>
        <taxon>Halobacteriales</taxon>
        <taxon>Natronomonadaceae</taxon>
        <taxon>Halocatena</taxon>
    </lineage>
</organism>
<dbReference type="AlphaFoldDB" id="A0ABD5YIZ6"/>
<dbReference type="SUPFAM" id="SSF51621">
    <property type="entry name" value="Phosphoenolpyruvate/pyruvate domain"/>
    <property type="match status" value="1"/>
</dbReference>
<evidence type="ECO:0000313" key="5">
    <source>
        <dbReference type="EMBL" id="MFC7189363.1"/>
    </source>
</evidence>
<evidence type="ECO:0000259" key="4">
    <source>
        <dbReference type="Pfam" id="PF03328"/>
    </source>
</evidence>
<reference evidence="5 6" key="1">
    <citation type="journal article" date="2019" name="Int. J. Syst. Evol. Microbiol.">
        <title>The Global Catalogue of Microorganisms (GCM) 10K type strain sequencing project: providing services to taxonomists for standard genome sequencing and annotation.</title>
        <authorList>
            <consortium name="The Broad Institute Genomics Platform"/>
            <consortium name="The Broad Institute Genome Sequencing Center for Infectious Disease"/>
            <person name="Wu L."/>
            <person name="Ma J."/>
        </authorList>
    </citation>
    <scope>NUCLEOTIDE SEQUENCE [LARGE SCALE GENOMIC DNA]</scope>
    <source>
        <strain evidence="5 6">RDMS1</strain>
    </source>
</reference>
<comment type="cofactor">
    <cofactor evidence="1">
        <name>Mg(2+)</name>
        <dbReference type="ChEBI" id="CHEBI:18420"/>
    </cofactor>
</comment>
<dbReference type="RefSeq" id="WP_264554994.1">
    <property type="nucleotide sequence ID" value="NZ_CP109979.1"/>
</dbReference>
<evidence type="ECO:0000256" key="1">
    <source>
        <dbReference type="ARBA" id="ARBA00001946"/>
    </source>
</evidence>
<feature type="domain" description="HpcH/HpaI aldolase/citrate lyase" evidence="4">
    <location>
        <begin position="7"/>
        <end position="222"/>
    </location>
</feature>
<dbReference type="InterPro" id="IPR005000">
    <property type="entry name" value="Aldolase/citrate-lyase_domain"/>
</dbReference>
<dbReference type="InterPro" id="IPR015813">
    <property type="entry name" value="Pyrv/PenolPyrv_kinase-like_dom"/>
</dbReference>
<dbReference type="PANTHER" id="PTHR32308">
    <property type="entry name" value="LYASE BETA SUBUNIT, PUTATIVE (AFU_ORTHOLOGUE AFUA_4G13030)-RELATED"/>
    <property type="match status" value="1"/>
</dbReference>
<comment type="caution">
    <text evidence="5">The sequence shown here is derived from an EMBL/GenBank/DDBJ whole genome shotgun (WGS) entry which is preliminary data.</text>
</comment>
<dbReference type="Pfam" id="PF03328">
    <property type="entry name" value="HpcH_HpaI"/>
    <property type="match status" value="1"/>
</dbReference>
<dbReference type="InterPro" id="IPR040442">
    <property type="entry name" value="Pyrv_kinase-like_dom_sf"/>
</dbReference>
<evidence type="ECO:0000256" key="2">
    <source>
        <dbReference type="ARBA" id="ARBA00022723"/>
    </source>
</evidence>
<dbReference type="Proteomes" id="UP001596417">
    <property type="component" value="Unassembled WGS sequence"/>
</dbReference>
<proteinExistence type="predicted"/>
<dbReference type="Gene3D" id="3.20.20.60">
    <property type="entry name" value="Phosphoenolpyruvate-binding domains"/>
    <property type="match status" value="1"/>
</dbReference>
<evidence type="ECO:0000313" key="6">
    <source>
        <dbReference type="Proteomes" id="UP001596417"/>
    </source>
</evidence>
<keyword evidence="6" id="KW-1185">Reference proteome</keyword>
<dbReference type="GO" id="GO:0016829">
    <property type="term" value="F:lyase activity"/>
    <property type="evidence" value="ECO:0007669"/>
    <property type="project" value="UniProtKB-KW"/>
</dbReference>
<dbReference type="EMBL" id="JBHTAX010000001">
    <property type="protein sequence ID" value="MFC7189363.1"/>
    <property type="molecule type" value="Genomic_DNA"/>
</dbReference>
<dbReference type="GO" id="GO:0046872">
    <property type="term" value="F:metal ion binding"/>
    <property type="evidence" value="ECO:0007669"/>
    <property type="project" value="UniProtKB-KW"/>
</dbReference>
<keyword evidence="5" id="KW-0456">Lyase</keyword>
<protein>
    <submittedName>
        <fullName evidence="5">HpcH/HpaI aldolase/citrate lyase family protein</fullName>
    </submittedName>
</protein>
<dbReference type="InterPro" id="IPR011206">
    <property type="entry name" value="Citrate_lyase_beta/mcl1/mcl2"/>
</dbReference>
<sequence>MTSRLRRSLLYTPADDRSMMVKGVETAADAVIFDLEDAIPDTAVSAARNRIIDVLTENDFETTELCVRINGLQTDAWLNDTLAAVEAGVDTIVLPMVGQPSHLETAVRVATDASGPTPEFIPTIETPQGVANAHAIAKAARSLPSVSGFSFGFGDYTNAVGATGRPERLRDELERMTVRAAALGGLEPLATVYQDYTDEAGLRETARRARAIGFVGQKAIHPAQIEILNDVFTPSHEEIQQAQRFVAAFEDAERDSIVVDGTFLDTAIVEQYRTVIARSEAVDA</sequence>
<keyword evidence="3" id="KW-0460">Magnesium</keyword>
<keyword evidence="2" id="KW-0479">Metal-binding</keyword>
<accession>A0ABD5YIZ6</accession>